<dbReference type="GO" id="GO:0003676">
    <property type="term" value="F:nucleic acid binding"/>
    <property type="evidence" value="ECO:0007669"/>
    <property type="project" value="InterPro"/>
</dbReference>
<dbReference type="CDD" id="cd02440">
    <property type="entry name" value="AdoMet_MTases"/>
    <property type="match status" value="1"/>
</dbReference>
<feature type="binding site" evidence="5">
    <location>
        <begin position="128"/>
        <end position="132"/>
    </location>
    <ligand>
        <name>S-adenosyl-L-methionine</name>
        <dbReference type="ChEBI" id="CHEBI:59789"/>
    </ligand>
</feature>
<accession>A0A318QA78</accession>
<dbReference type="NCBIfam" id="TIGR03534">
    <property type="entry name" value="RF_mod_PrmC"/>
    <property type="match status" value="1"/>
</dbReference>
<evidence type="ECO:0000256" key="3">
    <source>
        <dbReference type="ARBA" id="ARBA00022691"/>
    </source>
</evidence>
<keyword evidence="3 5" id="KW-0949">S-adenosyl-L-methionine</keyword>
<feature type="binding site" evidence="5">
    <location>
        <begin position="194"/>
        <end position="197"/>
    </location>
    <ligand>
        <name>substrate</name>
    </ligand>
</feature>
<protein>
    <recommendedName>
        <fullName evidence="5">Release factor glutamine methyltransferase</fullName>
        <shortName evidence="5">RF MTase</shortName>
        <ecNumber evidence="5">2.1.1.297</ecNumber>
    </recommendedName>
    <alternativeName>
        <fullName evidence="5">N5-glutamine methyltransferase PrmC</fullName>
    </alternativeName>
    <alternativeName>
        <fullName evidence="5">Protein-(glutamine-N5) MTase PrmC</fullName>
    </alternativeName>
    <alternativeName>
        <fullName evidence="5">Protein-glutamine N-methyltransferase PrmC</fullName>
    </alternativeName>
</protein>
<feature type="binding site" evidence="5">
    <location>
        <position position="180"/>
    </location>
    <ligand>
        <name>S-adenosyl-L-methionine</name>
        <dbReference type="ChEBI" id="CHEBI:59789"/>
    </ligand>
</feature>
<dbReference type="InterPro" id="IPR004556">
    <property type="entry name" value="HemK-like"/>
</dbReference>
<dbReference type="EMBL" id="NOXG01000005">
    <property type="protein sequence ID" value="PYD75805.1"/>
    <property type="molecule type" value="Genomic_DNA"/>
</dbReference>
<comment type="catalytic activity">
    <reaction evidence="4 5">
        <text>L-glutaminyl-[peptide chain release factor] + S-adenosyl-L-methionine = N(5)-methyl-L-glutaminyl-[peptide chain release factor] + S-adenosyl-L-homocysteine + H(+)</text>
        <dbReference type="Rhea" id="RHEA:42896"/>
        <dbReference type="Rhea" id="RHEA-COMP:10271"/>
        <dbReference type="Rhea" id="RHEA-COMP:10272"/>
        <dbReference type="ChEBI" id="CHEBI:15378"/>
        <dbReference type="ChEBI" id="CHEBI:30011"/>
        <dbReference type="ChEBI" id="CHEBI:57856"/>
        <dbReference type="ChEBI" id="CHEBI:59789"/>
        <dbReference type="ChEBI" id="CHEBI:61891"/>
        <dbReference type="EC" id="2.1.1.297"/>
    </reaction>
</comment>
<dbReference type="PANTHER" id="PTHR18895:SF74">
    <property type="entry name" value="MTRF1L RELEASE FACTOR GLUTAMINE METHYLTRANSFERASE"/>
    <property type="match status" value="1"/>
</dbReference>
<feature type="binding site" evidence="5">
    <location>
        <position position="194"/>
    </location>
    <ligand>
        <name>S-adenosyl-L-methionine</name>
        <dbReference type="ChEBI" id="CHEBI:59789"/>
    </ligand>
</feature>
<name>A0A318QA78_9PROT</name>
<dbReference type="SUPFAM" id="SSF53335">
    <property type="entry name" value="S-adenosyl-L-methionine-dependent methyltransferases"/>
    <property type="match status" value="1"/>
</dbReference>
<dbReference type="AlphaFoldDB" id="A0A318QA78"/>
<dbReference type="GO" id="GO:0032259">
    <property type="term" value="P:methylation"/>
    <property type="evidence" value="ECO:0007669"/>
    <property type="project" value="UniProtKB-KW"/>
</dbReference>
<evidence type="ECO:0000259" key="7">
    <source>
        <dbReference type="Pfam" id="PF17827"/>
    </source>
</evidence>
<dbReference type="Gene3D" id="1.10.8.10">
    <property type="entry name" value="DNA helicase RuvA subunit, C-terminal domain"/>
    <property type="match status" value="1"/>
</dbReference>
<comment type="similarity">
    <text evidence="5">Belongs to the protein N5-glutamine methyltransferase family. PrmC subfamily.</text>
</comment>
<feature type="binding site" evidence="5">
    <location>
        <position position="151"/>
    </location>
    <ligand>
        <name>S-adenosyl-L-methionine</name>
        <dbReference type="ChEBI" id="CHEBI:59789"/>
    </ligand>
</feature>
<comment type="caution">
    <text evidence="8">The sequence shown here is derived from an EMBL/GenBank/DDBJ whole genome shotgun (WGS) entry which is preliminary data.</text>
</comment>
<reference evidence="8 9" key="1">
    <citation type="submission" date="2017-07" db="EMBL/GenBank/DDBJ databases">
        <title>A draft genome sequence of Komagataeibacter sp. T5K1.</title>
        <authorList>
            <person name="Skraban J."/>
            <person name="Cleenwerck I."/>
            <person name="Vandamme P."/>
            <person name="Trcek J."/>
        </authorList>
    </citation>
    <scope>NUCLEOTIDE SEQUENCE [LARGE SCALE GENOMIC DNA]</scope>
    <source>
        <strain evidence="8 9">T5K1</strain>
    </source>
</reference>
<dbReference type="Proteomes" id="UP000247609">
    <property type="component" value="Unassembled WGS sequence"/>
</dbReference>
<dbReference type="Pfam" id="PF05175">
    <property type="entry name" value="MTS"/>
    <property type="match status" value="1"/>
</dbReference>
<dbReference type="GO" id="GO:0102559">
    <property type="term" value="F:peptide chain release factor N(5)-glutamine methyltransferase activity"/>
    <property type="evidence" value="ECO:0007669"/>
    <property type="project" value="UniProtKB-EC"/>
</dbReference>
<organism evidence="8 9">
    <name type="scientific">Novacetimonas pomaceti</name>
    <dbReference type="NCBI Taxonomy" id="2021998"/>
    <lineage>
        <taxon>Bacteria</taxon>
        <taxon>Pseudomonadati</taxon>
        <taxon>Pseudomonadota</taxon>
        <taxon>Alphaproteobacteria</taxon>
        <taxon>Acetobacterales</taxon>
        <taxon>Acetobacteraceae</taxon>
        <taxon>Novacetimonas</taxon>
    </lineage>
</organism>
<dbReference type="InterPro" id="IPR040758">
    <property type="entry name" value="PrmC_N"/>
</dbReference>
<evidence type="ECO:0000256" key="4">
    <source>
        <dbReference type="ARBA" id="ARBA00048391"/>
    </source>
</evidence>
<dbReference type="InterPro" id="IPR002052">
    <property type="entry name" value="DNA_methylase_N6_adenine_CS"/>
</dbReference>
<feature type="domain" description="Methyltransferase small" evidence="6">
    <location>
        <begin position="111"/>
        <end position="197"/>
    </location>
</feature>
<dbReference type="PANTHER" id="PTHR18895">
    <property type="entry name" value="HEMK METHYLTRANSFERASE"/>
    <property type="match status" value="1"/>
</dbReference>
<dbReference type="EC" id="2.1.1.297" evidence="5"/>
<keyword evidence="2 5" id="KW-0808">Transferase</keyword>
<evidence type="ECO:0000313" key="9">
    <source>
        <dbReference type="Proteomes" id="UP000247609"/>
    </source>
</evidence>
<evidence type="ECO:0000256" key="5">
    <source>
        <dbReference type="HAMAP-Rule" id="MF_02126"/>
    </source>
</evidence>
<sequence length="294" mass="32142">MKENDLPDIHNSRDILHQAARRLSQAGIDSPRREARLLLAHVLQTDLSGLLMHDHVESAQALRFESLVERRASHEPLSYLTGSAGFWSMTLEVSTATLVPRADTETLIEALLELRPDRDGVRRILDLGTGTGCLLLAALQEYRHAWGLGVDLSPDAARLATRNARRLGLSGRCDIICGDWAQAIMGRFDVVLSNPPYIPHGDLGGLMPDVRDYEPHRALDGGADGLVSYRLLMQCLPRLLSAQGIAIIELGIGQERSVPALAREAEMEVLSIRADLGGIGRALVLRPHGEVAKK</sequence>
<dbReference type="HAMAP" id="MF_02126">
    <property type="entry name" value="RF_methyltr_PrmC"/>
    <property type="match status" value="1"/>
</dbReference>
<dbReference type="NCBIfam" id="TIGR00536">
    <property type="entry name" value="hemK_fam"/>
    <property type="match status" value="1"/>
</dbReference>
<dbReference type="Gene3D" id="3.40.50.150">
    <property type="entry name" value="Vaccinia Virus protein VP39"/>
    <property type="match status" value="1"/>
</dbReference>
<evidence type="ECO:0000313" key="8">
    <source>
        <dbReference type="EMBL" id="PYD75805.1"/>
    </source>
</evidence>
<dbReference type="InterPro" id="IPR007848">
    <property type="entry name" value="Small_mtfrase_dom"/>
</dbReference>
<dbReference type="Pfam" id="PF17827">
    <property type="entry name" value="PrmC_N"/>
    <property type="match status" value="1"/>
</dbReference>
<dbReference type="InterPro" id="IPR019874">
    <property type="entry name" value="RF_methyltr_PrmC"/>
</dbReference>
<keyword evidence="1 5" id="KW-0489">Methyltransferase</keyword>
<feature type="domain" description="Release factor glutamine methyltransferase N-terminal" evidence="7">
    <location>
        <begin position="14"/>
        <end position="82"/>
    </location>
</feature>
<evidence type="ECO:0000256" key="1">
    <source>
        <dbReference type="ARBA" id="ARBA00022603"/>
    </source>
</evidence>
<dbReference type="InterPro" id="IPR029063">
    <property type="entry name" value="SAM-dependent_MTases_sf"/>
</dbReference>
<gene>
    <name evidence="5 8" type="primary">prmC</name>
    <name evidence="8" type="ORF">CFR71_06980</name>
</gene>
<proteinExistence type="inferred from homology"/>
<dbReference type="RefSeq" id="WP_110529199.1">
    <property type="nucleotide sequence ID" value="NZ_NOXG01000005.1"/>
</dbReference>
<dbReference type="PROSITE" id="PS00092">
    <property type="entry name" value="N6_MTASE"/>
    <property type="match status" value="1"/>
</dbReference>
<evidence type="ECO:0000259" key="6">
    <source>
        <dbReference type="Pfam" id="PF05175"/>
    </source>
</evidence>
<evidence type="ECO:0000256" key="2">
    <source>
        <dbReference type="ARBA" id="ARBA00022679"/>
    </source>
</evidence>
<comment type="function">
    <text evidence="5">Methylates the class 1 translation termination release factors RF1/PrfA and RF2/PrfB on the glutamine residue of the universally conserved GGQ motif.</text>
</comment>
<dbReference type="InterPro" id="IPR050320">
    <property type="entry name" value="N5-glutamine_MTase"/>
</dbReference>